<name>A0A166G284_DAUCS</name>
<sequence>MEVDICDRNANELAAFLADHGARNYQVMVVIDQPLGRIFEIWHADMGLGPAEPQFMAVNEEDVGPGAVNDADIMDQPVLEEEPDLALMVGGDAQVNVDGEPVEVDEIQE</sequence>
<dbReference type="AlphaFoldDB" id="A0A166G284"/>
<dbReference type="Proteomes" id="UP000077755">
    <property type="component" value="Chromosome 1"/>
</dbReference>
<evidence type="ECO:0000313" key="2">
    <source>
        <dbReference type="Proteomes" id="UP000077755"/>
    </source>
</evidence>
<reference evidence="1" key="2">
    <citation type="submission" date="2022-03" db="EMBL/GenBank/DDBJ databases">
        <title>Draft title - Genomic analysis of global carrot germplasm unveils the trajectory of domestication and the origin of high carotenoid orange carrot.</title>
        <authorList>
            <person name="Iorizzo M."/>
            <person name="Ellison S."/>
            <person name="Senalik D."/>
            <person name="Macko-Podgorni A."/>
            <person name="Grzebelus D."/>
            <person name="Bostan H."/>
            <person name="Rolling W."/>
            <person name="Curaba J."/>
            <person name="Simon P."/>
        </authorList>
    </citation>
    <scope>NUCLEOTIDE SEQUENCE</scope>
    <source>
        <tissue evidence="1">Leaf</tissue>
    </source>
</reference>
<keyword evidence="2" id="KW-1185">Reference proteome</keyword>
<protein>
    <submittedName>
        <fullName evidence="1">Uncharacterized protein</fullName>
    </submittedName>
</protein>
<gene>
    <name evidence="1" type="ORF">DCAR_0100968</name>
</gene>
<dbReference type="EMBL" id="CP093343">
    <property type="protein sequence ID" value="WOG81817.1"/>
    <property type="molecule type" value="Genomic_DNA"/>
</dbReference>
<proteinExistence type="predicted"/>
<evidence type="ECO:0000313" key="1">
    <source>
        <dbReference type="EMBL" id="WOG81817.1"/>
    </source>
</evidence>
<organism evidence="1 2">
    <name type="scientific">Daucus carota subsp. sativus</name>
    <name type="common">Carrot</name>
    <dbReference type="NCBI Taxonomy" id="79200"/>
    <lineage>
        <taxon>Eukaryota</taxon>
        <taxon>Viridiplantae</taxon>
        <taxon>Streptophyta</taxon>
        <taxon>Embryophyta</taxon>
        <taxon>Tracheophyta</taxon>
        <taxon>Spermatophyta</taxon>
        <taxon>Magnoliopsida</taxon>
        <taxon>eudicotyledons</taxon>
        <taxon>Gunneridae</taxon>
        <taxon>Pentapetalae</taxon>
        <taxon>asterids</taxon>
        <taxon>campanulids</taxon>
        <taxon>Apiales</taxon>
        <taxon>Apiaceae</taxon>
        <taxon>Apioideae</taxon>
        <taxon>Scandiceae</taxon>
        <taxon>Daucinae</taxon>
        <taxon>Daucus</taxon>
        <taxon>Daucus sect. Daucus</taxon>
    </lineage>
</organism>
<dbReference type="Gramene" id="KZN08460">
    <property type="protein sequence ID" value="KZN08460"/>
    <property type="gene ID" value="DCAR_001006"/>
</dbReference>
<reference evidence="1" key="1">
    <citation type="journal article" date="2016" name="Nat. Genet.">
        <title>A high-quality carrot genome assembly provides new insights into carotenoid accumulation and asterid genome evolution.</title>
        <authorList>
            <person name="Iorizzo M."/>
            <person name="Ellison S."/>
            <person name="Senalik D."/>
            <person name="Zeng P."/>
            <person name="Satapoomin P."/>
            <person name="Huang J."/>
            <person name="Bowman M."/>
            <person name="Iovene M."/>
            <person name="Sanseverino W."/>
            <person name="Cavagnaro P."/>
            <person name="Yildiz M."/>
            <person name="Macko-Podgorni A."/>
            <person name="Moranska E."/>
            <person name="Grzebelus E."/>
            <person name="Grzebelus D."/>
            <person name="Ashrafi H."/>
            <person name="Zheng Z."/>
            <person name="Cheng S."/>
            <person name="Spooner D."/>
            <person name="Van Deynze A."/>
            <person name="Simon P."/>
        </authorList>
    </citation>
    <scope>NUCLEOTIDE SEQUENCE</scope>
    <source>
        <tissue evidence="1">Leaf</tissue>
    </source>
</reference>
<accession>A0A166G284</accession>